<feature type="transmembrane region" description="Helical" evidence="11">
    <location>
        <begin position="7"/>
        <end position="25"/>
    </location>
</feature>
<evidence type="ECO:0000256" key="3">
    <source>
        <dbReference type="ARBA" id="ARBA00022448"/>
    </source>
</evidence>
<feature type="domain" description="TonB C-terminal" evidence="12">
    <location>
        <begin position="201"/>
        <end position="291"/>
    </location>
</feature>
<keyword evidence="7" id="KW-0653">Protein transport</keyword>
<evidence type="ECO:0000256" key="7">
    <source>
        <dbReference type="ARBA" id="ARBA00022927"/>
    </source>
</evidence>
<keyword evidence="14" id="KW-1185">Reference proteome</keyword>
<reference evidence="13 14" key="1">
    <citation type="journal article" date="2011" name="Stand. Genomic Sci.">
        <title>Complete genome sequence of the thermophilic sulfur-reducer Desulfurobacterium thermolithotrophum type strain (BSA(T)) from a deep-sea hydrothermal vent.</title>
        <authorList>
            <person name="Goker M."/>
            <person name="Daligault H."/>
            <person name="Mwirichia R."/>
            <person name="Lapidus A."/>
            <person name="Lucas S."/>
            <person name="Deshpande S."/>
            <person name="Pagani I."/>
            <person name="Tapia R."/>
            <person name="Cheng J.F."/>
            <person name="Goodwin L."/>
            <person name="Pitluck S."/>
            <person name="Liolios K."/>
            <person name="Ivanova N."/>
            <person name="Mavromatis K."/>
            <person name="Mikhailova N."/>
            <person name="Pati A."/>
            <person name="Chen A."/>
            <person name="Palaniappan K."/>
            <person name="Han C."/>
            <person name="Land M."/>
            <person name="Hauser L."/>
            <person name="Pan C."/>
            <person name="Brambilla E.M."/>
            <person name="Rohde M."/>
            <person name="Spring S."/>
            <person name="Sikorski J."/>
            <person name="Wirth R."/>
            <person name="Detter J.C."/>
            <person name="Woyke T."/>
            <person name="Bristow J."/>
            <person name="Eisen J.A."/>
            <person name="Markowitz V."/>
            <person name="Hugenholtz P."/>
            <person name="Kyrpides N.C."/>
            <person name="Klenk H.P."/>
        </authorList>
    </citation>
    <scope>NUCLEOTIDE SEQUENCE [LARGE SCALE GENOMIC DNA]</scope>
    <source>
        <strain evidence="14">DSM 11699 / BSA</strain>
    </source>
</reference>
<keyword evidence="5" id="KW-0997">Cell inner membrane</keyword>
<dbReference type="NCBIfam" id="TIGR01352">
    <property type="entry name" value="tonB_Cterm"/>
    <property type="match status" value="1"/>
</dbReference>
<evidence type="ECO:0000256" key="10">
    <source>
        <dbReference type="SAM" id="MobiDB-lite"/>
    </source>
</evidence>
<dbReference type="GO" id="GO:0015031">
    <property type="term" value="P:protein transport"/>
    <property type="evidence" value="ECO:0007669"/>
    <property type="project" value="UniProtKB-KW"/>
</dbReference>
<evidence type="ECO:0000256" key="6">
    <source>
        <dbReference type="ARBA" id="ARBA00022692"/>
    </source>
</evidence>
<dbReference type="Gene3D" id="3.30.1150.10">
    <property type="match status" value="1"/>
</dbReference>
<dbReference type="PROSITE" id="PS52015">
    <property type="entry name" value="TONB_CTD"/>
    <property type="match status" value="1"/>
</dbReference>
<evidence type="ECO:0000256" key="1">
    <source>
        <dbReference type="ARBA" id="ARBA00004383"/>
    </source>
</evidence>
<organism evidence="13 14">
    <name type="scientific">Desulfurobacterium thermolithotrophum (strain DSM 11699 / BSA)</name>
    <dbReference type="NCBI Taxonomy" id="868864"/>
    <lineage>
        <taxon>Bacteria</taxon>
        <taxon>Pseudomonadati</taxon>
        <taxon>Aquificota</taxon>
        <taxon>Aquificia</taxon>
        <taxon>Desulfurobacteriales</taxon>
        <taxon>Desulfurobacteriaceae</taxon>
        <taxon>Desulfurobacterium</taxon>
    </lineage>
</organism>
<dbReference type="STRING" id="868864.Dester_0648"/>
<dbReference type="AlphaFoldDB" id="F0S376"/>
<dbReference type="Proteomes" id="UP000007102">
    <property type="component" value="Chromosome"/>
</dbReference>
<dbReference type="HOGENOM" id="CLU_955556_0_0_0"/>
<dbReference type="InterPro" id="IPR037682">
    <property type="entry name" value="TonB_C"/>
</dbReference>
<accession>F0S376</accession>
<dbReference type="EMBL" id="CP002543">
    <property type="protein sequence ID" value="ADY73298.1"/>
    <property type="molecule type" value="Genomic_DNA"/>
</dbReference>
<evidence type="ECO:0000256" key="8">
    <source>
        <dbReference type="ARBA" id="ARBA00022989"/>
    </source>
</evidence>
<dbReference type="KEGG" id="dte:Dester_0648"/>
<proteinExistence type="inferred from homology"/>
<evidence type="ECO:0000256" key="9">
    <source>
        <dbReference type="ARBA" id="ARBA00023136"/>
    </source>
</evidence>
<keyword evidence="9 11" id="KW-0472">Membrane</keyword>
<dbReference type="GO" id="GO:0055085">
    <property type="term" value="P:transmembrane transport"/>
    <property type="evidence" value="ECO:0007669"/>
    <property type="project" value="InterPro"/>
</dbReference>
<dbReference type="eggNOG" id="COG0810">
    <property type="taxonomic scope" value="Bacteria"/>
</dbReference>
<dbReference type="InterPro" id="IPR006260">
    <property type="entry name" value="TonB/TolA_C"/>
</dbReference>
<feature type="compositionally biased region" description="Basic residues" evidence="10">
    <location>
        <begin position="61"/>
        <end position="78"/>
    </location>
</feature>
<protein>
    <submittedName>
        <fullName evidence="13">TonB family protein</fullName>
    </submittedName>
</protein>
<gene>
    <name evidence="13" type="ordered locus">Dester_0648</name>
</gene>
<keyword evidence="4" id="KW-1003">Cell membrane</keyword>
<comment type="subcellular location">
    <subcellularLocation>
        <location evidence="1">Cell inner membrane</location>
        <topology evidence="1">Single-pass membrane protein</topology>
        <orientation evidence="1">Periplasmic side</orientation>
    </subcellularLocation>
</comment>
<dbReference type="InterPro" id="IPR051045">
    <property type="entry name" value="TonB-dependent_transducer"/>
</dbReference>
<comment type="similarity">
    <text evidence="2">Belongs to the TonB family.</text>
</comment>
<dbReference type="PANTHER" id="PTHR33446:SF2">
    <property type="entry name" value="PROTEIN TONB"/>
    <property type="match status" value="1"/>
</dbReference>
<evidence type="ECO:0000313" key="13">
    <source>
        <dbReference type="EMBL" id="ADY73298.1"/>
    </source>
</evidence>
<dbReference type="PANTHER" id="PTHR33446">
    <property type="entry name" value="PROTEIN TONB-RELATED"/>
    <property type="match status" value="1"/>
</dbReference>
<dbReference type="SUPFAM" id="SSF74653">
    <property type="entry name" value="TolA/TonB C-terminal domain"/>
    <property type="match status" value="1"/>
</dbReference>
<evidence type="ECO:0000256" key="2">
    <source>
        <dbReference type="ARBA" id="ARBA00006555"/>
    </source>
</evidence>
<sequence>MAKLDKTFLISFFVSLLLHIPFLYFDFHVPSQKVKKENIVTLDFSISSTESMKNKSENKQKKERKQARKNYPKKVKSVKKKIRKKVEKKIVKKIKQPTRKEKKISKEIIEKKNEIAKVKKTEKTQVPKTLESMKQNHIQKTEKSQKKEQVDSFSRKDFFVSKKTENKQTFYKEHVFTKSFTLSSVNKSLSLSRKKEFDKCKYIGLIIEEIEKKKFYPRLAKRFGIEGKVILKIVIDRKGNLESVSIVKTSGSKVLDKAALKLIKKCKFPPLPPEYKKDDFEVEIPIRYELR</sequence>
<keyword evidence="3" id="KW-0813">Transport</keyword>
<dbReference type="GO" id="GO:0098797">
    <property type="term" value="C:plasma membrane protein complex"/>
    <property type="evidence" value="ECO:0007669"/>
    <property type="project" value="TreeGrafter"/>
</dbReference>
<evidence type="ECO:0000256" key="4">
    <source>
        <dbReference type="ARBA" id="ARBA00022475"/>
    </source>
</evidence>
<reference evidence="14" key="2">
    <citation type="submission" date="2011-02" db="EMBL/GenBank/DDBJ databases">
        <title>The complete genome of Desulfurobacterium thermolithotrophum DSM 11699.</title>
        <authorList>
            <consortium name="US DOE Joint Genome Institute (JGI-PGF)"/>
            <person name="Lucas S."/>
            <person name="Copeland A."/>
            <person name="Lapidus A."/>
            <person name="Bruce D."/>
            <person name="Goodwin L."/>
            <person name="Pitluck S."/>
            <person name="Kyrpides N."/>
            <person name="Mavromatis K."/>
            <person name="Pagani I."/>
            <person name="Ivanova N."/>
            <person name="Mikhailova N."/>
            <person name="Daligault H."/>
            <person name="Detter J.C."/>
            <person name="Tapia R."/>
            <person name="Han C."/>
            <person name="Land M."/>
            <person name="Hauser L."/>
            <person name="Markowitz V."/>
            <person name="Cheng J.-F."/>
            <person name="Hugenholtz P."/>
            <person name="Woyke T."/>
            <person name="Wu D."/>
            <person name="Spring S."/>
            <person name="Brambilla E."/>
            <person name="Klenk H.-P."/>
            <person name="Eisen J.A."/>
        </authorList>
    </citation>
    <scope>NUCLEOTIDE SEQUENCE [LARGE SCALE GENOMIC DNA]</scope>
    <source>
        <strain evidence="14">DSM 11699 / BSA</strain>
    </source>
</reference>
<dbReference type="OrthoDB" id="15612at2"/>
<dbReference type="RefSeq" id="WP_013638255.1">
    <property type="nucleotide sequence ID" value="NC_015185.1"/>
</dbReference>
<evidence type="ECO:0000259" key="12">
    <source>
        <dbReference type="PROSITE" id="PS52015"/>
    </source>
</evidence>
<evidence type="ECO:0000256" key="5">
    <source>
        <dbReference type="ARBA" id="ARBA00022519"/>
    </source>
</evidence>
<feature type="region of interest" description="Disordered" evidence="10">
    <location>
        <begin position="51"/>
        <end position="78"/>
    </location>
</feature>
<evidence type="ECO:0000256" key="11">
    <source>
        <dbReference type="SAM" id="Phobius"/>
    </source>
</evidence>
<keyword evidence="8 11" id="KW-1133">Transmembrane helix</keyword>
<dbReference type="GO" id="GO:0031992">
    <property type="term" value="F:energy transducer activity"/>
    <property type="evidence" value="ECO:0007669"/>
    <property type="project" value="TreeGrafter"/>
</dbReference>
<dbReference type="Pfam" id="PF03544">
    <property type="entry name" value="TonB_C"/>
    <property type="match status" value="1"/>
</dbReference>
<evidence type="ECO:0000313" key="14">
    <source>
        <dbReference type="Proteomes" id="UP000007102"/>
    </source>
</evidence>
<keyword evidence="6 11" id="KW-0812">Transmembrane</keyword>
<dbReference type="InParanoid" id="F0S376"/>
<name>F0S376_DESTD</name>